<keyword evidence="2" id="KW-0808">Transferase</keyword>
<dbReference type="CDD" id="cd04301">
    <property type="entry name" value="NAT_SF"/>
    <property type="match status" value="1"/>
</dbReference>
<dbReference type="GO" id="GO:0016747">
    <property type="term" value="F:acyltransferase activity, transferring groups other than amino-acyl groups"/>
    <property type="evidence" value="ECO:0007669"/>
    <property type="project" value="InterPro"/>
</dbReference>
<proteinExistence type="predicted"/>
<dbReference type="InterPro" id="IPR000182">
    <property type="entry name" value="GNAT_dom"/>
</dbReference>
<dbReference type="InterPro" id="IPR016181">
    <property type="entry name" value="Acyl_CoA_acyltransferase"/>
</dbReference>
<protein>
    <submittedName>
        <fullName evidence="2">Predicted acetyltransferase</fullName>
    </submittedName>
</protein>
<evidence type="ECO:0000259" key="1">
    <source>
        <dbReference type="PROSITE" id="PS51186"/>
    </source>
</evidence>
<accession>A0A380A9M5</accession>
<organism evidence="2 3">
    <name type="scientific">Shewanella morhuae</name>
    <dbReference type="NCBI Taxonomy" id="365591"/>
    <lineage>
        <taxon>Bacteria</taxon>
        <taxon>Pseudomonadati</taxon>
        <taxon>Pseudomonadota</taxon>
        <taxon>Gammaproteobacteria</taxon>
        <taxon>Alteromonadales</taxon>
        <taxon>Shewanellaceae</taxon>
        <taxon>Shewanella</taxon>
    </lineage>
</organism>
<dbReference type="AlphaFoldDB" id="A0A380A9M5"/>
<evidence type="ECO:0000313" key="3">
    <source>
        <dbReference type="Proteomes" id="UP000255061"/>
    </source>
</evidence>
<dbReference type="Gene3D" id="3.40.630.30">
    <property type="match status" value="1"/>
</dbReference>
<reference evidence="2 3" key="1">
    <citation type="submission" date="2018-06" db="EMBL/GenBank/DDBJ databases">
        <authorList>
            <consortium name="Pathogen Informatics"/>
            <person name="Doyle S."/>
        </authorList>
    </citation>
    <scope>NUCLEOTIDE SEQUENCE [LARGE SCALE GENOMIC DNA]</scope>
    <source>
        <strain evidence="2 3">NCTC10736</strain>
    </source>
</reference>
<dbReference type="Pfam" id="PF00583">
    <property type="entry name" value="Acetyltransf_1"/>
    <property type="match status" value="1"/>
</dbReference>
<dbReference type="RefSeq" id="WP_115406098.1">
    <property type="nucleotide sequence ID" value="NZ_UGYV01000001.1"/>
</dbReference>
<evidence type="ECO:0000313" key="2">
    <source>
        <dbReference type="EMBL" id="SUI76483.1"/>
    </source>
</evidence>
<sequence>MLLRAITPQDWDAILNIQDECYSQLDPEPLHVLQSKWQVSPQSCFVFEVDNAVVGYCLAHPWTVNMPPALYQPITHLPKADTLYLHDIAISAKAQGLGAGAKALTRLTLLADRFNLNSLSLVAVQGADSYWLKMGFKPQSIDKCLGSYTDDAMYMIYKINHRDER</sequence>
<dbReference type="SUPFAM" id="SSF55729">
    <property type="entry name" value="Acyl-CoA N-acyltransferases (Nat)"/>
    <property type="match status" value="1"/>
</dbReference>
<gene>
    <name evidence="2" type="ORF">NCTC10736_01927</name>
</gene>
<feature type="domain" description="N-acetyltransferase" evidence="1">
    <location>
        <begin position="1"/>
        <end position="160"/>
    </location>
</feature>
<dbReference type="Proteomes" id="UP000255061">
    <property type="component" value="Unassembled WGS sequence"/>
</dbReference>
<name>A0A380A9M5_9GAMM</name>
<dbReference type="EMBL" id="UGYV01000001">
    <property type="protein sequence ID" value="SUI76483.1"/>
    <property type="molecule type" value="Genomic_DNA"/>
</dbReference>
<dbReference type="PROSITE" id="PS51186">
    <property type="entry name" value="GNAT"/>
    <property type="match status" value="1"/>
</dbReference>